<dbReference type="OrthoDB" id="9814782at2"/>
<dbReference type="Pfam" id="PF04268">
    <property type="entry name" value="SoxG"/>
    <property type="match status" value="1"/>
</dbReference>
<name>A0A095F1G2_BURGA</name>
<dbReference type="Gene3D" id="3.30.70.1520">
    <property type="entry name" value="Heterotetrameric sarcosine oxidase"/>
    <property type="match status" value="1"/>
</dbReference>
<comment type="caution">
    <text evidence="2">The sequence shown here is derived from an EMBL/GenBank/DDBJ whole genome shotgun (WGS) entry which is preliminary data.</text>
</comment>
<dbReference type="AlphaFoldDB" id="A0A095F1G2"/>
<evidence type="ECO:0000313" key="3">
    <source>
        <dbReference type="Proteomes" id="UP000029590"/>
    </source>
</evidence>
<dbReference type="InterPro" id="IPR027266">
    <property type="entry name" value="TrmE/GcvT-like"/>
</dbReference>
<dbReference type="Proteomes" id="UP000029590">
    <property type="component" value="Unassembled WGS sequence"/>
</dbReference>
<reference evidence="2" key="2">
    <citation type="submission" date="2017-09" db="EMBL/GenBank/DDBJ databases">
        <title>FDA dAtabase for Regulatory Grade micrObial Sequences (FDA-ARGOS): Supporting development and validation of Infectious Disease Dx tests.</title>
        <authorList>
            <person name="Minogue T."/>
            <person name="Wolcott M."/>
            <person name="Wasieloski L."/>
            <person name="Aguilar W."/>
            <person name="Moore D."/>
            <person name="Tallon L.J."/>
            <person name="Sadzewicz L."/>
            <person name="Ott S."/>
            <person name="Zhao X."/>
            <person name="Nagaraj S."/>
            <person name="Vavikolanu K."/>
            <person name="Aluvathingal J."/>
            <person name="Nadendla S."/>
            <person name="Sichtig H."/>
        </authorList>
    </citation>
    <scope>NUCLEOTIDE SEQUENCE</scope>
    <source>
        <strain evidence="2">FDAARGOS_390</strain>
    </source>
</reference>
<evidence type="ECO:0000313" key="4">
    <source>
        <dbReference type="Proteomes" id="UP000220629"/>
    </source>
</evidence>
<dbReference type="KEGG" id="bgo:BM43_4051"/>
<sequence length="194" mass="20831">MHNLQARSTVTSHLVTKRTFPIATPSLRLAEIPLHGLIRIQGDGKASKLKASIEAALGVALPLPERSTVNGTTRLVWVGPNEWLVLCALKDEETILQNLTSSLANQFAAVTLVSDARVSFLASGSEAVVFLAKGCGIDVNVAAFPVDAAVTTRFASLPAMLLRQATFEYVLYFDVSMAGFLVEWLADAAEEFEA</sequence>
<reference evidence="4" key="3">
    <citation type="submission" date="2017-09" db="EMBL/GenBank/DDBJ databases">
        <title>FDA dAtabase for Regulatory Grade micrObial Sequences (FDA-ARGOS): Supporting development and validation of Infectious Disease Dx tests.</title>
        <authorList>
            <person name="Minogue T."/>
            <person name="Wolcott M."/>
            <person name="Wasieloski L."/>
            <person name="Aguilar W."/>
            <person name="Moore D."/>
            <person name="Tallon L."/>
            <person name="Sadzewicz L."/>
            <person name="Ott S."/>
            <person name="Zhao X."/>
            <person name="Nagaraj S."/>
            <person name="Vavikolanu K."/>
            <person name="Aluvathingal J."/>
            <person name="Nadendla S."/>
            <person name="Sichtig H."/>
        </authorList>
    </citation>
    <scope>NUCLEOTIDE SEQUENCE [LARGE SCALE GENOMIC DNA]</scope>
    <source>
        <strain evidence="4">FDAARGOS_390</strain>
    </source>
</reference>
<evidence type="ECO:0000313" key="1">
    <source>
        <dbReference type="EMBL" id="KGC10830.1"/>
    </source>
</evidence>
<dbReference type="Proteomes" id="UP000220629">
    <property type="component" value="Unassembled WGS sequence"/>
</dbReference>
<dbReference type="RefSeq" id="WP_080742195.1">
    <property type="nucleotide sequence ID" value="NZ_CADEVY010000004.1"/>
</dbReference>
<dbReference type="EMBL" id="JPGG01000017">
    <property type="protein sequence ID" value="KGC10830.1"/>
    <property type="molecule type" value="Genomic_DNA"/>
</dbReference>
<evidence type="ECO:0000313" key="2">
    <source>
        <dbReference type="EMBL" id="PEH37870.1"/>
    </source>
</evidence>
<organism evidence="2 4">
    <name type="scientific">Burkholderia gladioli</name>
    <name type="common">Pseudomonas marginata</name>
    <name type="synonym">Phytomonas marginata</name>
    <dbReference type="NCBI Taxonomy" id="28095"/>
    <lineage>
        <taxon>Bacteria</taxon>
        <taxon>Pseudomonadati</taxon>
        <taxon>Pseudomonadota</taxon>
        <taxon>Betaproteobacteria</taxon>
        <taxon>Burkholderiales</taxon>
        <taxon>Burkholderiaceae</taxon>
        <taxon>Burkholderia</taxon>
    </lineage>
</organism>
<reference evidence="1 3" key="1">
    <citation type="submission" date="2014-04" db="EMBL/GenBank/DDBJ databases">
        <authorList>
            <person name="Bishop-Lilly K.A."/>
            <person name="Broomall S.M."/>
            <person name="Chain P.S."/>
            <person name="Chertkov O."/>
            <person name="Coyne S.R."/>
            <person name="Daligault H.E."/>
            <person name="Davenport K.W."/>
            <person name="Erkkila T."/>
            <person name="Frey K.G."/>
            <person name="Gibbons H.S."/>
            <person name="Gu W."/>
            <person name="Jaissle J."/>
            <person name="Johnson S.L."/>
            <person name="Koroleva G.I."/>
            <person name="Ladner J.T."/>
            <person name="Lo C.-C."/>
            <person name="Minogue T.D."/>
            <person name="Munk C."/>
            <person name="Palacios G.F."/>
            <person name="Redden C.L."/>
            <person name="Rosenzweig C.N."/>
            <person name="Scholz M.B."/>
            <person name="Teshima H."/>
            <person name="Xu Y."/>
        </authorList>
    </citation>
    <scope>NUCLEOTIDE SEQUENCE [LARGE SCALE GENOMIC DNA]</scope>
    <source>
        <strain evidence="1">Gladioli</strain>
        <strain evidence="3">gladioli</strain>
    </source>
</reference>
<dbReference type="Gene3D" id="3.30.1360.120">
    <property type="entry name" value="Probable tRNA modification gtpase trme, domain 1"/>
    <property type="match status" value="1"/>
</dbReference>
<dbReference type="EMBL" id="PDDY01000004">
    <property type="protein sequence ID" value="PEH37870.1"/>
    <property type="molecule type" value="Genomic_DNA"/>
</dbReference>
<accession>A0A095F1G2</accession>
<dbReference type="InterPro" id="IPR007375">
    <property type="entry name" value="SoxG"/>
</dbReference>
<protein>
    <submittedName>
        <fullName evidence="1">Sarcosine oxidase, gamma subunit</fullName>
    </submittedName>
</protein>
<proteinExistence type="predicted"/>
<dbReference type="SUPFAM" id="SSF103025">
    <property type="entry name" value="Folate-binding domain"/>
    <property type="match status" value="1"/>
</dbReference>
<gene>
    <name evidence="2" type="ORF">CRM94_25740</name>
    <name evidence="1" type="ORF">DM48_7448</name>
</gene>